<feature type="non-terminal residue" evidence="1">
    <location>
        <position position="118"/>
    </location>
</feature>
<dbReference type="AlphaFoldDB" id="A0A6L3GM35"/>
<dbReference type="Proteomes" id="UP000479773">
    <property type="component" value="Unassembled WGS sequence"/>
</dbReference>
<protein>
    <recommendedName>
        <fullName evidence="3">Molybdenum ABC transporter ATP-binding protein</fullName>
    </recommendedName>
</protein>
<name>A0A6L3GM35_BACFG</name>
<dbReference type="EMBL" id="VWEQ01000201">
    <property type="protein sequence ID" value="KAA4740373.1"/>
    <property type="molecule type" value="Genomic_DNA"/>
</dbReference>
<comment type="caution">
    <text evidence="1">The sequence shown here is derived from an EMBL/GenBank/DDBJ whole genome shotgun (WGS) entry which is preliminary data.</text>
</comment>
<proteinExistence type="predicted"/>
<reference evidence="1 2" key="1">
    <citation type="journal article" date="2019" name="Nat. Med.">
        <title>A library of human gut bacterial isolates paired with longitudinal multiomics data enables mechanistic microbiome research.</title>
        <authorList>
            <person name="Poyet M."/>
            <person name="Groussin M."/>
            <person name="Gibbons S.M."/>
            <person name="Avila-Pacheco J."/>
            <person name="Jiang X."/>
            <person name="Kearney S.M."/>
            <person name="Perrotta A.R."/>
            <person name="Berdy B."/>
            <person name="Zhao S."/>
            <person name="Lieberman T.D."/>
            <person name="Swanson P.K."/>
            <person name="Smith M."/>
            <person name="Roesemann S."/>
            <person name="Alexander J.E."/>
            <person name="Rich S.A."/>
            <person name="Livny J."/>
            <person name="Vlamakis H."/>
            <person name="Clish C."/>
            <person name="Bullock K."/>
            <person name="Deik A."/>
            <person name="Scott J."/>
            <person name="Pierce K.A."/>
            <person name="Xavier R.J."/>
            <person name="Alm E.J."/>
        </authorList>
    </citation>
    <scope>NUCLEOTIDE SEQUENCE [LARGE SCALE GENOMIC DNA]</scope>
    <source>
        <strain evidence="1 2">BIOML-A106</strain>
    </source>
</reference>
<sequence>MKQIASKFVQWDVPELEKLKDSKVYKLRERLDNGGKLSRSEKNWLTRSLQECCHFKCGIALMGYCFDFSDVLKRYFVKQYGHVAEYYAVDKTSLRSVLYGRIEDLCLKHISEPTRPTA</sequence>
<organism evidence="1 2">
    <name type="scientific">Bacteroides fragilis</name>
    <dbReference type="NCBI Taxonomy" id="817"/>
    <lineage>
        <taxon>Bacteria</taxon>
        <taxon>Pseudomonadati</taxon>
        <taxon>Bacteroidota</taxon>
        <taxon>Bacteroidia</taxon>
        <taxon>Bacteroidales</taxon>
        <taxon>Bacteroidaceae</taxon>
        <taxon>Bacteroides</taxon>
    </lineage>
</organism>
<evidence type="ECO:0000313" key="1">
    <source>
        <dbReference type="EMBL" id="KAA4740373.1"/>
    </source>
</evidence>
<evidence type="ECO:0000313" key="2">
    <source>
        <dbReference type="Proteomes" id="UP000479773"/>
    </source>
</evidence>
<gene>
    <name evidence="1" type="ORF">F3B44_26155</name>
</gene>
<accession>A0A6L3GM35</accession>
<evidence type="ECO:0008006" key="3">
    <source>
        <dbReference type="Google" id="ProtNLM"/>
    </source>
</evidence>